<comment type="caution">
    <text evidence="2">The sequence shown here is derived from an EMBL/GenBank/DDBJ whole genome shotgun (WGS) entry which is preliminary data.</text>
</comment>
<keyword evidence="1" id="KW-0472">Membrane</keyword>
<keyword evidence="1" id="KW-0812">Transmembrane</keyword>
<dbReference type="Proteomes" id="UP000628775">
    <property type="component" value="Unassembled WGS sequence"/>
</dbReference>
<evidence type="ECO:0000313" key="3">
    <source>
        <dbReference type="Proteomes" id="UP000628775"/>
    </source>
</evidence>
<keyword evidence="1" id="KW-1133">Transmembrane helix</keyword>
<keyword evidence="3" id="KW-1185">Reference proteome</keyword>
<feature type="transmembrane region" description="Helical" evidence="1">
    <location>
        <begin position="26"/>
        <end position="43"/>
    </location>
</feature>
<reference evidence="2" key="1">
    <citation type="journal article" date="2014" name="Int. J. Syst. Evol. Microbiol.">
        <title>Complete genome sequence of Corynebacterium casei LMG S-19264T (=DSM 44701T), isolated from a smear-ripened cheese.</title>
        <authorList>
            <consortium name="US DOE Joint Genome Institute (JGI-PGF)"/>
            <person name="Walter F."/>
            <person name="Albersmeier A."/>
            <person name="Kalinowski J."/>
            <person name="Ruckert C."/>
        </authorList>
    </citation>
    <scope>NUCLEOTIDE SEQUENCE</scope>
    <source>
        <strain evidence="2">CGMCC 1.15371</strain>
    </source>
</reference>
<evidence type="ECO:0000313" key="2">
    <source>
        <dbReference type="EMBL" id="GGE38943.1"/>
    </source>
</evidence>
<evidence type="ECO:0000256" key="1">
    <source>
        <dbReference type="SAM" id="Phobius"/>
    </source>
</evidence>
<dbReference type="AlphaFoldDB" id="A0A8J2VQM8"/>
<proteinExistence type="predicted"/>
<protein>
    <submittedName>
        <fullName evidence="2">Uncharacterized protein</fullName>
    </submittedName>
</protein>
<reference evidence="2" key="2">
    <citation type="submission" date="2020-09" db="EMBL/GenBank/DDBJ databases">
        <authorList>
            <person name="Sun Q."/>
            <person name="Zhou Y."/>
        </authorList>
    </citation>
    <scope>NUCLEOTIDE SEQUENCE</scope>
    <source>
        <strain evidence="2">CGMCC 1.15371</strain>
    </source>
</reference>
<gene>
    <name evidence="2" type="ORF">GCM10011391_17150</name>
</gene>
<name>A0A8J2VQM8_9BACL</name>
<accession>A0A8J2VQM8</accession>
<dbReference type="EMBL" id="BMIR01000006">
    <property type="protein sequence ID" value="GGE38943.1"/>
    <property type="molecule type" value="Genomic_DNA"/>
</dbReference>
<sequence>MDDALYEGQGPGMHFSRFFLVRKDKIIVWALLIFALGCSLPVGL</sequence>
<organism evidence="2 3">
    <name type="scientific">Pullulanibacillus camelliae</name>
    <dbReference type="NCBI Taxonomy" id="1707096"/>
    <lineage>
        <taxon>Bacteria</taxon>
        <taxon>Bacillati</taxon>
        <taxon>Bacillota</taxon>
        <taxon>Bacilli</taxon>
        <taxon>Bacillales</taxon>
        <taxon>Sporolactobacillaceae</taxon>
        <taxon>Pullulanibacillus</taxon>
    </lineage>
</organism>